<evidence type="ECO:0000259" key="3">
    <source>
        <dbReference type="Pfam" id="PF07985"/>
    </source>
</evidence>
<name>A9UWG8_MONBE</name>
<dbReference type="PANTHER" id="PTHR28626">
    <property type="entry name" value="SRR1-LIKE PROTEIN"/>
    <property type="match status" value="1"/>
</dbReference>
<evidence type="ECO:0000256" key="2">
    <source>
        <dbReference type="SAM" id="MobiDB-lite"/>
    </source>
</evidence>
<dbReference type="InterPro" id="IPR012942">
    <property type="entry name" value="SRR1-like"/>
</dbReference>
<dbReference type="PANTHER" id="PTHR28626:SF3">
    <property type="entry name" value="SRR1-LIKE PROTEIN"/>
    <property type="match status" value="1"/>
</dbReference>
<accession>A9UWG8</accession>
<dbReference type="Pfam" id="PF07985">
    <property type="entry name" value="SRR1"/>
    <property type="match status" value="1"/>
</dbReference>
<dbReference type="KEGG" id="mbr:MONBRDRAFT_7276"/>
<dbReference type="GO" id="GO:0005634">
    <property type="term" value="C:nucleus"/>
    <property type="evidence" value="ECO:0000318"/>
    <property type="project" value="GO_Central"/>
</dbReference>
<dbReference type="GeneID" id="5890251"/>
<reference evidence="4 5" key="1">
    <citation type="journal article" date="2008" name="Nature">
        <title>The genome of the choanoflagellate Monosiga brevicollis and the origin of metazoans.</title>
        <authorList>
            <consortium name="JGI Sequencing"/>
            <person name="King N."/>
            <person name="Westbrook M.J."/>
            <person name="Young S.L."/>
            <person name="Kuo A."/>
            <person name="Abedin M."/>
            <person name="Chapman J."/>
            <person name="Fairclough S."/>
            <person name="Hellsten U."/>
            <person name="Isogai Y."/>
            <person name="Letunic I."/>
            <person name="Marr M."/>
            <person name="Pincus D."/>
            <person name="Putnam N."/>
            <person name="Rokas A."/>
            <person name="Wright K.J."/>
            <person name="Zuzow R."/>
            <person name="Dirks W."/>
            <person name="Good M."/>
            <person name="Goodstein D."/>
            <person name="Lemons D."/>
            <person name="Li W."/>
            <person name="Lyons J.B."/>
            <person name="Morris A."/>
            <person name="Nichols S."/>
            <person name="Richter D.J."/>
            <person name="Salamov A."/>
            <person name="Bork P."/>
            <person name="Lim W.A."/>
            <person name="Manning G."/>
            <person name="Miller W.T."/>
            <person name="McGinnis W."/>
            <person name="Shapiro H."/>
            <person name="Tjian R."/>
            <person name="Grigoriev I.V."/>
            <person name="Rokhsar D."/>
        </authorList>
    </citation>
    <scope>NUCLEOTIDE SEQUENCE [LARGE SCALE GENOMIC DNA]</scope>
    <source>
        <strain evidence="5">MX1 / ATCC 50154</strain>
    </source>
</reference>
<dbReference type="STRING" id="81824.A9UWG8"/>
<dbReference type="EMBL" id="CH991548">
    <property type="protein sequence ID" value="EDQ90209.1"/>
    <property type="molecule type" value="Genomic_DNA"/>
</dbReference>
<dbReference type="GO" id="GO:0005737">
    <property type="term" value="C:cytoplasm"/>
    <property type="evidence" value="ECO:0000318"/>
    <property type="project" value="GO_Central"/>
</dbReference>
<dbReference type="InParanoid" id="A9UWG8"/>
<feature type="region of interest" description="Disordered" evidence="2">
    <location>
        <begin position="1"/>
        <end position="65"/>
    </location>
</feature>
<sequence length="243" mass="26919">MAADDNDEFQVVHTRRRRRRQPQRVQPHQAEPSTVQPPGVAAAVQSTPLAAHRQSDGSDPPPSADELQRLRARLAQDRAVCLCLGNFATSRTGRRQLAFFLALIQDLGLAPKNVFVYDPCFSCLEQTFLAAQGLVVASPSPDTLPTRALFFLPHCEGKLYNELLGAYDVGLPHQLWLINDIRLYHERLLNQLPAQYAHIARWWPQATVRLLPLDADLETALYALGFHTFAPAASSGPLSEPAA</sequence>
<dbReference type="Proteomes" id="UP000001357">
    <property type="component" value="Unassembled WGS sequence"/>
</dbReference>
<evidence type="ECO:0000256" key="1">
    <source>
        <dbReference type="ARBA" id="ARBA00009856"/>
    </source>
</evidence>
<evidence type="ECO:0000313" key="4">
    <source>
        <dbReference type="EMBL" id="EDQ90209.1"/>
    </source>
</evidence>
<evidence type="ECO:0000313" key="5">
    <source>
        <dbReference type="Proteomes" id="UP000001357"/>
    </source>
</evidence>
<dbReference type="InterPro" id="IPR040044">
    <property type="entry name" value="SRR1L"/>
</dbReference>
<comment type="similarity">
    <text evidence="1">Belongs to the SRR1 family.</text>
</comment>
<organism evidence="4 5">
    <name type="scientific">Monosiga brevicollis</name>
    <name type="common">Choanoflagellate</name>
    <dbReference type="NCBI Taxonomy" id="81824"/>
    <lineage>
        <taxon>Eukaryota</taxon>
        <taxon>Choanoflagellata</taxon>
        <taxon>Craspedida</taxon>
        <taxon>Salpingoecidae</taxon>
        <taxon>Monosiga</taxon>
    </lineage>
</organism>
<dbReference type="OMA" id="YAHIARW"/>
<feature type="domain" description="SRR1-like" evidence="3">
    <location>
        <begin position="68"/>
        <end position="227"/>
    </location>
</feature>
<protein>
    <recommendedName>
        <fullName evidence="3">SRR1-like domain-containing protein</fullName>
    </recommendedName>
</protein>
<dbReference type="AlphaFoldDB" id="A9UWG8"/>
<feature type="compositionally biased region" description="Basic residues" evidence="2">
    <location>
        <begin position="13"/>
        <end position="22"/>
    </location>
</feature>
<keyword evidence="5" id="KW-1185">Reference proteome</keyword>
<dbReference type="eggNOG" id="KOG3131">
    <property type="taxonomic scope" value="Eukaryota"/>
</dbReference>
<dbReference type="RefSeq" id="XP_001744976.1">
    <property type="nucleotide sequence ID" value="XM_001744924.1"/>
</dbReference>
<gene>
    <name evidence="4" type="ORF">MONBRDRAFT_7276</name>
</gene>
<proteinExistence type="inferred from homology"/>